<keyword evidence="10" id="KW-0862">Zinc</keyword>
<comment type="similarity">
    <text evidence="13">Belongs to the RING-type zinc finger family. ATL subfamily.</text>
</comment>
<gene>
    <name evidence="16" type="ORF">Pyn_28153</name>
</gene>
<dbReference type="PROSITE" id="PS50089">
    <property type="entry name" value="ZF_RING_2"/>
    <property type="match status" value="1"/>
</dbReference>
<evidence type="ECO:0000313" key="16">
    <source>
        <dbReference type="EMBL" id="PQQ16770.1"/>
    </source>
</evidence>
<keyword evidence="17" id="KW-1185">Reference proteome</keyword>
<protein>
    <recommendedName>
        <fullName evidence="4">RING-type E3 ubiquitin transferase</fullName>
        <ecNumber evidence="4">2.3.2.27</ecNumber>
    </recommendedName>
</protein>
<evidence type="ECO:0000256" key="7">
    <source>
        <dbReference type="ARBA" id="ARBA00022723"/>
    </source>
</evidence>
<evidence type="ECO:0000256" key="1">
    <source>
        <dbReference type="ARBA" id="ARBA00000900"/>
    </source>
</evidence>
<dbReference type="Pfam" id="PF13639">
    <property type="entry name" value="zf-RING_2"/>
    <property type="match status" value="1"/>
</dbReference>
<evidence type="ECO:0000313" key="17">
    <source>
        <dbReference type="Proteomes" id="UP000250321"/>
    </source>
</evidence>
<keyword evidence="6" id="KW-0812">Transmembrane</keyword>
<sequence length="336" mass="37058">MYGMMICIGITGLFFLVIVLLLRLGACGRVNRPIVELSAIPHPQPSAVIMGLDDPTIDSYPNTQLGGLELPKPNDNTCSICLGNYQPRETLRTILECNHYFHANCIDEWLRRNATCPICRKPSEAPPSVANLRALSIAHHGFDSLSGYKTFNPPFVGTQKALISNATTKRTILTLPSSGDFIVQTVDYIDQHVWITDLNSCFPRLFLDHGLSLKGSPFSYAKDLVNFTLLNCSPYAEIPYEPISCLSNIEQYVITAVPSSYSPVPPLCSVLSTVSVPLGDSFDWNIIDLYGVELAWDVPDCRFCEGVGKVCGIENAKSNLMCFDTYTYHSPNTVCS</sequence>
<evidence type="ECO:0000256" key="5">
    <source>
        <dbReference type="ARBA" id="ARBA00022679"/>
    </source>
</evidence>
<keyword evidence="5" id="KW-0808">Transferase</keyword>
<dbReference type="OrthoDB" id="8062037at2759"/>
<evidence type="ECO:0000256" key="3">
    <source>
        <dbReference type="ARBA" id="ARBA00004906"/>
    </source>
</evidence>
<evidence type="ECO:0000256" key="13">
    <source>
        <dbReference type="ARBA" id="ARBA00024209"/>
    </source>
</evidence>
<dbReference type="AlphaFoldDB" id="A0A314ZDR6"/>
<dbReference type="InterPro" id="IPR001841">
    <property type="entry name" value="Znf_RING"/>
</dbReference>
<evidence type="ECO:0000256" key="4">
    <source>
        <dbReference type="ARBA" id="ARBA00012483"/>
    </source>
</evidence>
<comment type="subcellular location">
    <subcellularLocation>
        <location evidence="2">Membrane</location>
        <topology evidence="2">Single-pass membrane protein</topology>
    </subcellularLocation>
</comment>
<dbReference type="InterPro" id="IPR013083">
    <property type="entry name" value="Znf_RING/FYVE/PHD"/>
</dbReference>
<feature type="domain" description="RING-type" evidence="15">
    <location>
        <begin position="78"/>
        <end position="120"/>
    </location>
</feature>
<dbReference type="GO" id="GO:0008270">
    <property type="term" value="F:zinc ion binding"/>
    <property type="evidence" value="ECO:0007669"/>
    <property type="project" value="UniProtKB-KW"/>
</dbReference>
<dbReference type="EC" id="2.3.2.27" evidence="4"/>
<dbReference type="SUPFAM" id="SSF57850">
    <property type="entry name" value="RING/U-box"/>
    <property type="match status" value="1"/>
</dbReference>
<evidence type="ECO:0000256" key="2">
    <source>
        <dbReference type="ARBA" id="ARBA00004167"/>
    </source>
</evidence>
<dbReference type="STRING" id="2094558.A0A314ZDR6"/>
<evidence type="ECO:0000256" key="8">
    <source>
        <dbReference type="ARBA" id="ARBA00022771"/>
    </source>
</evidence>
<accession>A0A314ZDR6</accession>
<dbReference type="EMBL" id="PJQY01000171">
    <property type="protein sequence ID" value="PQQ16770.1"/>
    <property type="molecule type" value="Genomic_DNA"/>
</dbReference>
<evidence type="ECO:0000256" key="14">
    <source>
        <dbReference type="PROSITE-ProRule" id="PRU00175"/>
    </source>
</evidence>
<evidence type="ECO:0000256" key="12">
    <source>
        <dbReference type="ARBA" id="ARBA00023136"/>
    </source>
</evidence>
<proteinExistence type="inferred from homology"/>
<evidence type="ECO:0000256" key="6">
    <source>
        <dbReference type="ARBA" id="ARBA00022692"/>
    </source>
</evidence>
<keyword evidence="9" id="KW-0833">Ubl conjugation pathway</keyword>
<dbReference type="PANTHER" id="PTHR46279">
    <property type="entry name" value="RING/U-BOX SUPERFAMILY PROTEIN"/>
    <property type="match status" value="1"/>
</dbReference>
<evidence type="ECO:0000256" key="9">
    <source>
        <dbReference type="ARBA" id="ARBA00022786"/>
    </source>
</evidence>
<dbReference type="SMART" id="SM00184">
    <property type="entry name" value="RING"/>
    <property type="match status" value="1"/>
</dbReference>
<keyword evidence="11" id="KW-1133">Transmembrane helix</keyword>
<dbReference type="GO" id="GO:0061630">
    <property type="term" value="F:ubiquitin protein ligase activity"/>
    <property type="evidence" value="ECO:0007669"/>
    <property type="project" value="UniProtKB-EC"/>
</dbReference>
<organism evidence="16 17">
    <name type="scientific">Prunus yedoensis var. nudiflora</name>
    <dbReference type="NCBI Taxonomy" id="2094558"/>
    <lineage>
        <taxon>Eukaryota</taxon>
        <taxon>Viridiplantae</taxon>
        <taxon>Streptophyta</taxon>
        <taxon>Embryophyta</taxon>
        <taxon>Tracheophyta</taxon>
        <taxon>Spermatophyta</taxon>
        <taxon>Magnoliopsida</taxon>
        <taxon>eudicotyledons</taxon>
        <taxon>Gunneridae</taxon>
        <taxon>Pentapetalae</taxon>
        <taxon>rosids</taxon>
        <taxon>fabids</taxon>
        <taxon>Rosales</taxon>
        <taxon>Rosaceae</taxon>
        <taxon>Amygdaloideae</taxon>
        <taxon>Amygdaleae</taxon>
        <taxon>Prunus</taxon>
    </lineage>
</organism>
<evidence type="ECO:0000259" key="15">
    <source>
        <dbReference type="PROSITE" id="PS50089"/>
    </source>
</evidence>
<keyword evidence="12" id="KW-0472">Membrane</keyword>
<name>A0A314ZDR6_PRUYE</name>
<reference evidence="16 17" key="1">
    <citation type="submission" date="2018-02" db="EMBL/GenBank/DDBJ databases">
        <title>Draft genome of wild Prunus yedoensis var. nudiflora.</title>
        <authorList>
            <person name="Baek S."/>
            <person name="Kim J.-H."/>
            <person name="Choi K."/>
            <person name="Kim G.-B."/>
            <person name="Cho A."/>
            <person name="Jang H."/>
            <person name="Shin C.-H."/>
            <person name="Yu H.-J."/>
            <person name="Mun J.-H."/>
        </authorList>
    </citation>
    <scope>NUCLEOTIDE SEQUENCE [LARGE SCALE GENOMIC DNA]</scope>
    <source>
        <strain evidence="17">cv. Jeju island</strain>
        <tissue evidence="16">Leaf</tissue>
    </source>
</reference>
<dbReference type="Proteomes" id="UP000250321">
    <property type="component" value="Unassembled WGS sequence"/>
</dbReference>
<evidence type="ECO:0000256" key="11">
    <source>
        <dbReference type="ARBA" id="ARBA00022989"/>
    </source>
</evidence>
<dbReference type="InterPro" id="IPR046948">
    <property type="entry name" value="ATL20-22-like"/>
</dbReference>
<keyword evidence="7" id="KW-0479">Metal-binding</keyword>
<dbReference type="PANTHER" id="PTHR46279:SF31">
    <property type="entry name" value="RING-H2 FINGER PROTEIN ATL20-LIKE ISOFORM X1"/>
    <property type="match status" value="1"/>
</dbReference>
<dbReference type="Gene3D" id="3.30.40.10">
    <property type="entry name" value="Zinc/RING finger domain, C3HC4 (zinc finger)"/>
    <property type="match status" value="1"/>
</dbReference>
<comment type="catalytic activity">
    <reaction evidence="1">
        <text>S-ubiquitinyl-[E2 ubiquitin-conjugating enzyme]-L-cysteine + [acceptor protein]-L-lysine = [E2 ubiquitin-conjugating enzyme]-L-cysteine + N(6)-ubiquitinyl-[acceptor protein]-L-lysine.</text>
        <dbReference type="EC" id="2.3.2.27"/>
    </reaction>
</comment>
<evidence type="ECO:0000256" key="10">
    <source>
        <dbReference type="ARBA" id="ARBA00022833"/>
    </source>
</evidence>
<dbReference type="GO" id="GO:0016020">
    <property type="term" value="C:membrane"/>
    <property type="evidence" value="ECO:0007669"/>
    <property type="project" value="UniProtKB-SubCell"/>
</dbReference>
<keyword evidence="8 14" id="KW-0863">Zinc-finger</keyword>
<comment type="pathway">
    <text evidence="3">Protein modification; protein ubiquitination.</text>
</comment>
<dbReference type="CDD" id="cd16461">
    <property type="entry name" value="RING-H2_EL5-like"/>
    <property type="match status" value="1"/>
</dbReference>
<comment type="caution">
    <text evidence="16">The sequence shown here is derived from an EMBL/GenBank/DDBJ whole genome shotgun (WGS) entry which is preliminary data.</text>
</comment>